<evidence type="ECO:0000313" key="15">
    <source>
        <dbReference type="Proteomes" id="UP000320333"/>
    </source>
</evidence>
<keyword evidence="5" id="KW-0378">Hydrolase</keyword>
<protein>
    <recommendedName>
        <fullName evidence="16">RING-type domain-containing protein</fullName>
    </recommendedName>
</protein>
<feature type="compositionally biased region" description="Basic and acidic residues" evidence="10">
    <location>
        <begin position="180"/>
        <end position="192"/>
    </location>
</feature>
<dbReference type="InterPro" id="IPR027417">
    <property type="entry name" value="P-loop_NTPase"/>
</dbReference>
<name>A0A507FMM7_9FUNG</name>
<keyword evidence="6" id="KW-0347">Helicase</keyword>
<dbReference type="Gene3D" id="3.40.50.300">
    <property type="entry name" value="P-loop containing nucleotide triphosphate hydrolases"/>
    <property type="match status" value="2"/>
</dbReference>
<dbReference type="PROSITE" id="PS51192">
    <property type="entry name" value="HELICASE_ATP_BIND_1"/>
    <property type="match status" value="1"/>
</dbReference>
<dbReference type="PROSITE" id="PS51194">
    <property type="entry name" value="HELICASE_CTER"/>
    <property type="match status" value="1"/>
</dbReference>
<evidence type="ECO:0000259" key="11">
    <source>
        <dbReference type="PROSITE" id="PS50089"/>
    </source>
</evidence>
<dbReference type="EMBL" id="QEAP01000032">
    <property type="protein sequence ID" value="TPX76970.1"/>
    <property type="molecule type" value="Genomic_DNA"/>
</dbReference>
<feature type="region of interest" description="Disordered" evidence="10">
    <location>
        <begin position="562"/>
        <end position="593"/>
    </location>
</feature>
<dbReference type="InterPro" id="IPR014001">
    <property type="entry name" value="Helicase_ATP-bd"/>
</dbReference>
<evidence type="ECO:0000256" key="3">
    <source>
        <dbReference type="ARBA" id="ARBA00022741"/>
    </source>
</evidence>
<evidence type="ECO:0000256" key="4">
    <source>
        <dbReference type="ARBA" id="ARBA00022771"/>
    </source>
</evidence>
<dbReference type="InterPro" id="IPR038718">
    <property type="entry name" value="SNF2-like_sf"/>
</dbReference>
<comment type="caution">
    <text evidence="14">The sequence shown here is derived from an EMBL/GenBank/DDBJ whole genome shotgun (WGS) entry which is preliminary data.</text>
</comment>
<dbReference type="GO" id="GO:0008094">
    <property type="term" value="F:ATP-dependent activity, acting on DNA"/>
    <property type="evidence" value="ECO:0007669"/>
    <property type="project" value="TreeGrafter"/>
</dbReference>
<accession>A0A507FMM7</accession>
<gene>
    <name evidence="14" type="ORF">CcCBS67573_g01768</name>
</gene>
<dbReference type="PANTHER" id="PTHR45626:SF16">
    <property type="entry name" value="ATP-DEPENDENT HELICASE ULS1"/>
    <property type="match status" value="1"/>
</dbReference>
<dbReference type="Proteomes" id="UP000320333">
    <property type="component" value="Unassembled WGS sequence"/>
</dbReference>
<evidence type="ECO:0000256" key="7">
    <source>
        <dbReference type="ARBA" id="ARBA00022833"/>
    </source>
</evidence>
<comment type="similarity">
    <text evidence="1">Belongs to the SNF2/RAD54 helicase family.</text>
</comment>
<dbReference type="SMART" id="SM00490">
    <property type="entry name" value="HELICc"/>
    <property type="match status" value="1"/>
</dbReference>
<keyword evidence="15" id="KW-1185">Reference proteome</keyword>
<dbReference type="InterPro" id="IPR050628">
    <property type="entry name" value="SNF2_RAD54_helicase_TF"/>
</dbReference>
<evidence type="ECO:0000259" key="12">
    <source>
        <dbReference type="PROSITE" id="PS51192"/>
    </source>
</evidence>
<dbReference type="AlphaFoldDB" id="A0A507FMM7"/>
<dbReference type="Pfam" id="PF00176">
    <property type="entry name" value="SNF2-rel_dom"/>
    <property type="match status" value="1"/>
</dbReference>
<dbReference type="Gene3D" id="3.30.40.10">
    <property type="entry name" value="Zinc/RING finger domain, C3HC4 (zinc finger)"/>
    <property type="match status" value="1"/>
</dbReference>
<feature type="domain" description="Helicase ATP-binding" evidence="12">
    <location>
        <begin position="458"/>
        <end position="666"/>
    </location>
</feature>
<dbReference type="GO" id="GO:0005634">
    <property type="term" value="C:nucleus"/>
    <property type="evidence" value="ECO:0007669"/>
    <property type="project" value="TreeGrafter"/>
</dbReference>
<dbReference type="Pfam" id="PF00271">
    <property type="entry name" value="Helicase_C"/>
    <property type="match status" value="1"/>
</dbReference>
<evidence type="ECO:0000313" key="14">
    <source>
        <dbReference type="EMBL" id="TPX76970.1"/>
    </source>
</evidence>
<dbReference type="Gene3D" id="3.40.50.10810">
    <property type="entry name" value="Tandem AAA-ATPase domain"/>
    <property type="match status" value="1"/>
</dbReference>
<feature type="compositionally biased region" description="Acidic residues" evidence="10">
    <location>
        <begin position="580"/>
        <end position="593"/>
    </location>
</feature>
<feature type="domain" description="Helicase C-terminal" evidence="13">
    <location>
        <begin position="966"/>
        <end position="1119"/>
    </location>
</feature>
<sequence length="1150" mass="129442">MFGRPDGQSSESGHSLKRAREDSPPLFSDDETDDGQEDNEPAAALSQEIDAEDAFMDGLMDGYEDLSPDEIEAKDAEYAQIYAYAMDLIALAQVAEPLRQEAERRRAMRMGKPSSSLPSGLHPTDPDYKGFPEPYEKRHDAVMDPVEDERRKQELADEEFARMLQKEIDASAPSSSTSHEMSDLAKIVERDERRKRKLQEDEDAQFAKKMQMQLEKEYQEELVAKGRAHIANRHTLPSDPPAGKNASNFIDLEDEATLADLSRSSSSHIKSSPIDLESYQHTMHRASSSTSTKNFEQYSQLQPIMETKVWNPIAGCYELQGVKPPQQFIPPRPIIRSAKDANPFLERSSAYNPPILPTRASTIASPYKDPIYDMNQLVSQTGSSQSNNMYPDEKFDPFVDGFERPLKEEEVTEQLKDLLENVAITAAVPPVDQRLPSPPDLKVTLLEHQKIGVEWMLRMENGTNKGGILADDMGLGKTVQSITCCILNPSKDRARKTTLIVAPTSLILQWKEELKRKVDSRTFKVGVYYAKDRKGKTAASLKHYDIVLTTYGTVAMEWPQTKKKRTTARPKDPFKPNMDADNEDYEQDLKDEEEEKSKIIAQRGELFKVGWHRVILDEAHLIKNKNTRSARACTQLTATHRWCLTGTPIQNNIGELYSLINFLNIKPYSAWEKFRDDIEQPFKQGKHKRVMKRVQALLKAICLRRTKNSTLDGKPIISLPEKTVELVEVAFTSAEREFYKSLEEKTLLKFNAYLKAGTVMQNYSNVLVLLLRLRQACCHPSLVAQNFSEAPQELLDAAEPSKAALDAARNPLEDLNPEIQQRLLGMKLKTAYECPICFDAIIDGKILPGCGHVFCGDCISGHVAAVGVNGVGEEKVCPQCRGQIDVDRLISVDAFLSAAKKSGMASASFENDGDDHEVIILDDDENLSEKAKGKRPRNSGKYGSKFIKDEDDEEIGNVVQWISSSKIDNLMKVLMKSRRESPHDKTIIFSQFRGMMDLCERPLRENKIGFVRYDGSMNADQRDHAVQTLQHDPETTVILVSLKCGSLGLNLTCANRVIIADFWWNIAVENQAVDRVHRFGQMKPVVVHRISIKDTVEQRILQLQKEKQDLFNAALGEGGVKGLSRNRLGLNDLIHLFNAGNGQDLSDDEN</sequence>
<dbReference type="SUPFAM" id="SSF57850">
    <property type="entry name" value="RING/U-box"/>
    <property type="match status" value="1"/>
</dbReference>
<feature type="region of interest" description="Disordered" evidence="10">
    <location>
        <begin position="168"/>
        <end position="204"/>
    </location>
</feature>
<dbReference type="InterPro" id="IPR013083">
    <property type="entry name" value="Znf_RING/FYVE/PHD"/>
</dbReference>
<dbReference type="Pfam" id="PF00097">
    <property type="entry name" value="zf-C3HC4"/>
    <property type="match status" value="1"/>
</dbReference>
<dbReference type="GO" id="GO:0005524">
    <property type="term" value="F:ATP binding"/>
    <property type="evidence" value="ECO:0007669"/>
    <property type="project" value="UniProtKB-KW"/>
</dbReference>
<evidence type="ECO:0000256" key="9">
    <source>
        <dbReference type="PROSITE-ProRule" id="PRU00175"/>
    </source>
</evidence>
<dbReference type="GO" id="GO:0008270">
    <property type="term" value="F:zinc ion binding"/>
    <property type="evidence" value="ECO:0007669"/>
    <property type="project" value="UniProtKB-KW"/>
</dbReference>
<dbReference type="GO" id="GO:0004386">
    <property type="term" value="F:helicase activity"/>
    <property type="evidence" value="ECO:0007669"/>
    <property type="project" value="UniProtKB-KW"/>
</dbReference>
<dbReference type="GO" id="GO:0000724">
    <property type="term" value="P:double-strand break repair via homologous recombination"/>
    <property type="evidence" value="ECO:0007669"/>
    <property type="project" value="TreeGrafter"/>
</dbReference>
<keyword evidence="8" id="KW-0067">ATP-binding</keyword>
<evidence type="ECO:0000256" key="1">
    <source>
        <dbReference type="ARBA" id="ARBA00007025"/>
    </source>
</evidence>
<feature type="compositionally biased region" description="Acidic residues" evidence="10">
    <location>
        <begin position="28"/>
        <end position="40"/>
    </location>
</feature>
<dbReference type="SMART" id="SM00487">
    <property type="entry name" value="DEXDc"/>
    <property type="match status" value="1"/>
</dbReference>
<keyword evidence="4 9" id="KW-0863">Zinc-finger</keyword>
<proteinExistence type="inferred from homology"/>
<dbReference type="PROSITE" id="PS50089">
    <property type="entry name" value="ZF_RING_2"/>
    <property type="match status" value="1"/>
</dbReference>
<reference evidence="14 15" key="1">
    <citation type="journal article" date="2019" name="Sci. Rep.">
        <title>Comparative genomics of chytrid fungi reveal insights into the obligate biotrophic and pathogenic lifestyle of Synchytrium endobioticum.</title>
        <authorList>
            <person name="van de Vossenberg B.T.L.H."/>
            <person name="Warris S."/>
            <person name="Nguyen H.D.T."/>
            <person name="van Gent-Pelzer M.P.E."/>
            <person name="Joly D.L."/>
            <person name="van de Geest H.C."/>
            <person name="Bonants P.J.M."/>
            <person name="Smith D.S."/>
            <person name="Levesque C.A."/>
            <person name="van der Lee T.A.J."/>
        </authorList>
    </citation>
    <scope>NUCLEOTIDE SEQUENCE [LARGE SCALE GENOMIC DNA]</scope>
    <source>
        <strain evidence="14 15">CBS 675.73</strain>
    </source>
</reference>
<dbReference type="InterPro" id="IPR000330">
    <property type="entry name" value="SNF2_N"/>
</dbReference>
<dbReference type="InterPro" id="IPR017907">
    <property type="entry name" value="Znf_RING_CS"/>
</dbReference>
<dbReference type="InterPro" id="IPR018957">
    <property type="entry name" value="Znf_C3HC4_RING-type"/>
</dbReference>
<dbReference type="CDD" id="cd18793">
    <property type="entry name" value="SF2_C_SNF"/>
    <property type="match status" value="1"/>
</dbReference>
<dbReference type="CDD" id="cd18008">
    <property type="entry name" value="DEXDc_SHPRH-like"/>
    <property type="match status" value="1"/>
</dbReference>
<evidence type="ECO:0000256" key="2">
    <source>
        <dbReference type="ARBA" id="ARBA00022723"/>
    </source>
</evidence>
<dbReference type="OrthoDB" id="448448at2759"/>
<evidence type="ECO:0000256" key="10">
    <source>
        <dbReference type="SAM" id="MobiDB-lite"/>
    </source>
</evidence>
<dbReference type="PANTHER" id="PTHR45626">
    <property type="entry name" value="TRANSCRIPTION TERMINATION FACTOR 2-RELATED"/>
    <property type="match status" value="1"/>
</dbReference>
<keyword evidence="3" id="KW-0547">Nucleotide-binding</keyword>
<dbReference type="InterPro" id="IPR001650">
    <property type="entry name" value="Helicase_C-like"/>
</dbReference>
<dbReference type="GO" id="GO:0016787">
    <property type="term" value="F:hydrolase activity"/>
    <property type="evidence" value="ECO:0007669"/>
    <property type="project" value="UniProtKB-KW"/>
</dbReference>
<organism evidence="14 15">
    <name type="scientific">Chytriomyces confervae</name>
    <dbReference type="NCBI Taxonomy" id="246404"/>
    <lineage>
        <taxon>Eukaryota</taxon>
        <taxon>Fungi</taxon>
        <taxon>Fungi incertae sedis</taxon>
        <taxon>Chytridiomycota</taxon>
        <taxon>Chytridiomycota incertae sedis</taxon>
        <taxon>Chytridiomycetes</taxon>
        <taxon>Chytridiales</taxon>
        <taxon>Chytriomycetaceae</taxon>
        <taxon>Chytriomyces</taxon>
    </lineage>
</organism>
<feature type="domain" description="RING-type" evidence="11">
    <location>
        <begin position="834"/>
        <end position="881"/>
    </location>
</feature>
<keyword evidence="7" id="KW-0862">Zinc</keyword>
<evidence type="ECO:0000259" key="13">
    <source>
        <dbReference type="PROSITE" id="PS51194"/>
    </source>
</evidence>
<evidence type="ECO:0000256" key="5">
    <source>
        <dbReference type="ARBA" id="ARBA00022801"/>
    </source>
</evidence>
<dbReference type="CDD" id="cd16449">
    <property type="entry name" value="RING-HC"/>
    <property type="match status" value="1"/>
</dbReference>
<evidence type="ECO:0000256" key="6">
    <source>
        <dbReference type="ARBA" id="ARBA00022806"/>
    </source>
</evidence>
<evidence type="ECO:0008006" key="16">
    <source>
        <dbReference type="Google" id="ProtNLM"/>
    </source>
</evidence>
<dbReference type="PROSITE" id="PS00518">
    <property type="entry name" value="ZF_RING_1"/>
    <property type="match status" value="1"/>
</dbReference>
<dbReference type="SUPFAM" id="SSF52540">
    <property type="entry name" value="P-loop containing nucleoside triphosphate hydrolases"/>
    <property type="match status" value="2"/>
</dbReference>
<dbReference type="InterPro" id="IPR049730">
    <property type="entry name" value="SNF2/RAD54-like_C"/>
</dbReference>
<dbReference type="InterPro" id="IPR001841">
    <property type="entry name" value="Znf_RING"/>
</dbReference>
<dbReference type="STRING" id="246404.A0A507FMM7"/>
<feature type="region of interest" description="Disordered" evidence="10">
    <location>
        <begin position="1"/>
        <end position="49"/>
    </location>
</feature>
<dbReference type="GO" id="GO:0005737">
    <property type="term" value="C:cytoplasm"/>
    <property type="evidence" value="ECO:0007669"/>
    <property type="project" value="TreeGrafter"/>
</dbReference>
<dbReference type="SMART" id="SM00184">
    <property type="entry name" value="RING"/>
    <property type="match status" value="1"/>
</dbReference>
<evidence type="ECO:0000256" key="8">
    <source>
        <dbReference type="ARBA" id="ARBA00022840"/>
    </source>
</evidence>
<keyword evidence="2" id="KW-0479">Metal-binding</keyword>